<feature type="disulfide bond" evidence="3">
    <location>
        <begin position="20"/>
        <end position="29"/>
    </location>
</feature>
<feature type="disulfide bond" evidence="3">
    <location>
        <begin position="80"/>
        <end position="89"/>
    </location>
</feature>
<dbReference type="Gene3D" id="2.10.25.10">
    <property type="entry name" value="Laminin"/>
    <property type="match status" value="3"/>
</dbReference>
<reference evidence="5" key="1">
    <citation type="journal article" date="2021" name="Cell">
        <title>Tracing the genetic footprints of vertebrate landing in non-teleost ray-finned fishes.</title>
        <authorList>
            <person name="Bi X."/>
            <person name="Wang K."/>
            <person name="Yang L."/>
            <person name="Pan H."/>
            <person name="Jiang H."/>
            <person name="Wei Q."/>
            <person name="Fang M."/>
            <person name="Yu H."/>
            <person name="Zhu C."/>
            <person name="Cai Y."/>
            <person name="He Y."/>
            <person name="Gan X."/>
            <person name="Zeng H."/>
            <person name="Yu D."/>
            <person name="Zhu Y."/>
            <person name="Jiang H."/>
            <person name="Qiu Q."/>
            <person name="Yang H."/>
            <person name="Zhang Y.E."/>
            <person name="Wang W."/>
            <person name="Zhu M."/>
            <person name="He S."/>
            <person name="Zhang G."/>
        </authorList>
    </citation>
    <scope>NUCLEOTIDE SEQUENCE</scope>
    <source>
        <strain evidence="5">Pddl_001</strain>
    </source>
</reference>
<evidence type="ECO:0000259" key="4">
    <source>
        <dbReference type="PROSITE" id="PS50026"/>
    </source>
</evidence>
<feature type="domain" description="EGF-like" evidence="4">
    <location>
        <begin position="55"/>
        <end position="90"/>
    </location>
</feature>
<protein>
    <submittedName>
        <fullName evidence="5">VWDE protein</fullName>
    </submittedName>
</protein>
<dbReference type="InterPro" id="IPR050969">
    <property type="entry name" value="Dev_Signal_Modulators"/>
</dbReference>
<keyword evidence="3" id="KW-0245">EGF-like domain</keyword>
<evidence type="ECO:0000256" key="2">
    <source>
        <dbReference type="ARBA" id="ARBA00023157"/>
    </source>
</evidence>
<evidence type="ECO:0000313" key="5">
    <source>
        <dbReference type="EMBL" id="MBN3271041.1"/>
    </source>
</evidence>
<dbReference type="SMART" id="SM00181">
    <property type="entry name" value="EGF"/>
    <property type="match status" value="4"/>
</dbReference>
<gene>
    <name evidence="5" type="primary">Vwde_0</name>
    <name evidence="5" type="ORF">GTO93_0013732</name>
</gene>
<proteinExistence type="predicted"/>
<dbReference type="PROSITE" id="PS50026">
    <property type="entry name" value="EGF_3"/>
    <property type="match status" value="3"/>
</dbReference>
<feature type="non-terminal residue" evidence="5">
    <location>
        <position position="166"/>
    </location>
</feature>
<comment type="caution">
    <text evidence="3">Lacks conserved residue(s) required for the propagation of feature annotation.</text>
</comment>
<dbReference type="PANTHER" id="PTHR14949">
    <property type="entry name" value="EGF-LIKE-DOMAIN, MULTIPLE 7, 8"/>
    <property type="match status" value="1"/>
</dbReference>
<feature type="domain" description="EGF-like" evidence="4">
    <location>
        <begin position="1"/>
        <end position="30"/>
    </location>
</feature>
<keyword evidence="6" id="KW-1185">Reference proteome</keyword>
<dbReference type="EMBL" id="JAAWVQ010007477">
    <property type="protein sequence ID" value="MBN3271041.1"/>
    <property type="molecule type" value="Genomic_DNA"/>
</dbReference>
<dbReference type="PROSITE" id="PS00022">
    <property type="entry name" value="EGF_1"/>
    <property type="match status" value="3"/>
</dbReference>
<dbReference type="InterPro" id="IPR000742">
    <property type="entry name" value="EGF"/>
</dbReference>
<evidence type="ECO:0000313" key="6">
    <source>
        <dbReference type="Proteomes" id="UP001166093"/>
    </source>
</evidence>
<keyword evidence="1" id="KW-0732">Signal</keyword>
<organism evidence="5 6">
    <name type="scientific">Polyodon spathula</name>
    <name type="common">North American paddlefish</name>
    <name type="synonym">Squalus spathula</name>
    <dbReference type="NCBI Taxonomy" id="7913"/>
    <lineage>
        <taxon>Eukaryota</taxon>
        <taxon>Metazoa</taxon>
        <taxon>Chordata</taxon>
        <taxon>Craniata</taxon>
        <taxon>Vertebrata</taxon>
        <taxon>Euteleostomi</taxon>
        <taxon>Actinopterygii</taxon>
        <taxon>Chondrostei</taxon>
        <taxon>Acipenseriformes</taxon>
        <taxon>Polyodontidae</taxon>
        <taxon>Polyodon</taxon>
    </lineage>
</organism>
<feature type="disulfide bond" evidence="3">
    <location>
        <begin position="2"/>
        <end position="12"/>
    </location>
</feature>
<feature type="disulfide bond" evidence="3">
    <location>
        <begin position="59"/>
        <end position="69"/>
    </location>
</feature>
<dbReference type="SUPFAM" id="SSF57196">
    <property type="entry name" value="EGF/Laminin"/>
    <property type="match status" value="2"/>
</dbReference>
<evidence type="ECO:0000256" key="3">
    <source>
        <dbReference type="PROSITE-ProRule" id="PRU00076"/>
    </source>
</evidence>
<feature type="disulfide bond" evidence="3">
    <location>
        <begin position="151"/>
        <end position="160"/>
    </location>
</feature>
<dbReference type="Proteomes" id="UP001166093">
    <property type="component" value="Unassembled WGS sequence"/>
</dbReference>
<feature type="domain" description="EGF-like" evidence="4">
    <location>
        <begin position="129"/>
        <end position="161"/>
    </location>
</feature>
<dbReference type="PANTHER" id="PTHR14949:SF56">
    <property type="entry name" value="EGF-LIKE-DOMAIN, MULTIPLE 7"/>
    <property type="match status" value="1"/>
</dbReference>
<dbReference type="PROSITE" id="PS01186">
    <property type="entry name" value="EGF_2"/>
    <property type="match status" value="2"/>
</dbReference>
<comment type="caution">
    <text evidence="5">The sequence shown here is derived from an EMBL/GenBank/DDBJ whole genome shotgun (WGS) entry which is preliminary data.</text>
</comment>
<feature type="non-terminal residue" evidence="5">
    <location>
        <position position="1"/>
    </location>
</feature>
<accession>A0ABS2XAG8</accession>
<feature type="disulfide bond" evidence="3">
    <location>
        <begin position="133"/>
        <end position="143"/>
    </location>
</feature>
<name>A0ABS2XAG8_POLSP</name>
<sequence>MCDPPCQHAGLCIRNSTCFCSKGYEGGLCQYDIGMFSLNASREAAAAILCLCICFAVSCEGGCWNGGECISVNSIVKCLCPFSWTGSKCQEATPHLFPAICPQGCRNGGSCVAPGICSCPEGWVGGACHKAICRHPCLNGGKCVAPNVCRCRGPYSGAQCKEKEVH</sequence>
<keyword evidence="2 3" id="KW-1015">Disulfide bond</keyword>
<evidence type="ECO:0000256" key="1">
    <source>
        <dbReference type="ARBA" id="ARBA00022729"/>
    </source>
</evidence>